<evidence type="ECO:0000256" key="1">
    <source>
        <dbReference type="SAM" id="MobiDB-lite"/>
    </source>
</evidence>
<proteinExistence type="predicted"/>
<dbReference type="EMBL" id="JAGMWT010000010">
    <property type="protein sequence ID" value="KAH7120778.1"/>
    <property type="molecule type" value="Genomic_DNA"/>
</dbReference>
<evidence type="ECO:0000313" key="3">
    <source>
        <dbReference type="EMBL" id="KAH7120778.1"/>
    </source>
</evidence>
<gene>
    <name evidence="3" type="ORF">B0J11DRAFT_47956</name>
</gene>
<organism evidence="3 4">
    <name type="scientific">Dendryphion nanum</name>
    <dbReference type="NCBI Taxonomy" id="256645"/>
    <lineage>
        <taxon>Eukaryota</taxon>
        <taxon>Fungi</taxon>
        <taxon>Dikarya</taxon>
        <taxon>Ascomycota</taxon>
        <taxon>Pezizomycotina</taxon>
        <taxon>Dothideomycetes</taxon>
        <taxon>Pleosporomycetidae</taxon>
        <taxon>Pleosporales</taxon>
        <taxon>Torulaceae</taxon>
        <taxon>Dendryphion</taxon>
    </lineage>
</organism>
<evidence type="ECO:0000313" key="4">
    <source>
        <dbReference type="Proteomes" id="UP000700596"/>
    </source>
</evidence>
<accession>A0A9P9DK68</accession>
<keyword evidence="4" id="KW-1185">Reference proteome</keyword>
<sequence length="86" mass="9724">MFFFPLRSFHCFTASLLHCFTQSSTKRGGGQQMRITPCIPNHSTKSSELVLTISSIPRVHHRYQYHSSSSLLRSLPHPPPPLPPPL</sequence>
<feature type="signal peptide" evidence="2">
    <location>
        <begin position="1"/>
        <end position="25"/>
    </location>
</feature>
<evidence type="ECO:0000256" key="2">
    <source>
        <dbReference type="SAM" id="SignalP"/>
    </source>
</evidence>
<evidence type="ECO:0008006" key="5">
    <source>
        <dbReference type="Google" id="ProtNLM"/>
    </source>
</evidence>
<reference evidence="3" key="1">
    <citation type="journal article" date="2021" name="Nat. Commun.">
        <title>Genetic determinants of endophytism in the Arabidopsis root mycobiome.</title>
        <authorList>
            <person name="Mesny F."/>
            <person name="Miyauchi S."/>
            <person name="Thiergart T."/>
            <person name="Pickel B."/>
            <person name="Atanasova L."/>
            <person name="Karlsson M."/>
            <person name="Huettel B."/>
            <person name="Barry K.W."/>
            <person name="Haridas S."/>
            <person name="Chen C."/>
            <person name="Bauer D."/>
            <person name="Andreopoulos W."/>
            <person name="Pangilinan J."/>
            <person name="LaButti K."/>
            <person name="Riley R."/>
            <person name="Lipzen A."/>
            <person name="Clum A."/>
            <person name="Drula E."/>
            <person name="Henrissat B."/>
            <person name="Kohler A."/>
            <person name="Grigoriev I.V."/>
            <person name="Martin F.M."/>
            <person name="Hacquard S."/>
        </authorList>
    </citation>
    <scope>NUCLEOTIDE SEQUENCE</scope>
    <source>
        <strain evidence="3">MPI-CAGE-CH-0243</strain>
    </source>
</reference>
<name>A0A9P9DK68_9PLEO</name>
<feature type="chain" id="PRO_5040117205" description="Secreted protein" evidence="2">
    <location>
        <begin position="26"/>
        <end position="86"/>
    </location>
</feature>
<feature type="compositionally biased region" description="Pro residues" evidence="1">
    <location>
        <begin position="76"/>
        <end position="86"/>
    </location>
</feature>
<dbReference type="Proteomes" id="UP000700596">
    <property type="component" value="Unassembled WGS sequence"/>
</dbReference>
<comment type="caution">
    <text evidence="3">The sequence shown here is derived from an EMBL/GenBank/DDBJ whole genome shotgun (WGS) entry which is preliminary data.</text>
</comment>
<protein>
    <recommendedName>
        <fullName evidence="5">Secreted protein</fullName>
    </recommendedName>
</protein>
<dbReference type="AlphaFoldDB" id="A0A9P9DK68"/>
<keyword evidence="2" id="KW-0732">Signal</keyword>
<feature type="region of interest" description="Disordered" evidence="1">
    <location>
        <begin position="67"/>
        <end position="86"/>
    </location>
</feature>